<feature type="region of interest" description="Disordered" evidence="9">
    <location>
        <begin position="420"/>
        <end position="484"/>
    </location>
</feature>
<dbReference type="Pfam" id="PF00225">
    <property type="entry name" value="Kinesin"/>
    <property type="match status" value="1"/>
</dbReference>
<evidence type="ECO:0000256" key="7">
    <source>
        <dbReference type="RuleBase" id="RU000394"/>
    </source>
</evidence>
<dbReference type="SMART" id="SM00129">
    <property type="entry name" value="KISc"/>
    <property type="match status" value="1"/>
</dbReference>
<dbReference type="GO" id="GO:0005875">
    <property type="term" value="C:microtubule associated complex"/>
    <property type="evidence" value="ECO:0007669"/>
    <property type="project" value="TreeGrafter"/>
</dbReference>
<dbReference type="GO" id="GO:0005737">
    <property type="term" value="C:cytoplasm"/>
    <property type="evidence" value="ECO:0007669"/>
    <property type="project" value="UniProtKB-SubCell"/>
</dbReference>
<dbReference type="Proteomes" id="UP001295423">
    <property type="component" value="Unassembled WGS sequence"/>
</dbReference>
<dbReference type="EMBL" id="CAKOGP040001758">
    <property type="protein sequence ID" value="CAJ1948905.1"/>
    <property type="molecule type" value="Genomic_DNA"/>
</dbReference>
<keyword evidence="7" id="KW-0493">Microtubule</keyword>
<organism evidence="11 12">
    <name type="scientific">Cylindrotheca closterium</name>
    <dbReference type="NCBI Taxonomy" id="2856"/>
    <lineage>
        <taxon>Eukaryota</taxon>
        <taxon>Sar</taxon>
        <taxon>Stramenopiles</taxon>
        <taxon>Ochrophyta</taxon>
        <taxon>Bacillariophyta</taxon>
        <taxon>Bacillariophyceae</taxon>
        <taxon>Bacillariophycidae</taxon>
        <taxon>Bacillariales</taxon>
        <taxon>Bacillariaceae</taxon>
        <taxon>Cylindrotheca</taxon>
    </lineage>
</organism>
<proteinExistence type="inferred from homology"/>
<dbReference type="GO" id="GO:0005524">
    <property type="term" value="F:ATP binding"/>
    <property type="evidence" value="ECO:0007669"/>
    <property type="project" value="UniProtKB-UniRule"/>
</dbReference>
<dbReference type="InterPro" id="IPR027417">
    <property type="entry name" value="P-loop_NTPase"/>
</dbReference>
<dbReference type="GO" id="GO:0008017">
    <property type="term" value="F:microtubule binding"/>
    <property type="evidence" value="ECO:0007669"/>
    <property type="project" value="InterPro"/>
</dbReference>
<evidence type="ECO:0000256" key="8">
    <source>
        <dbReference type="SAM" id="Coils"/>
    </source>
</evidence>
<keyword evidence="3 6" id="KW-0547">Nucleotide-binding</keyword>
<accession>A0AAD2FPS7</accession>
<comment type="subcellular location">
    <subcellularLocation>
        <location evidence="1">Cytoplasm</location>
    </subcellularLocation>
</comment>
<evidence type="ECO:0000313" key="12">
    <source>
        <dbReference type="Proteomes" id="UP001295423"/>
    </source>
</evidence>
<dbReference type="GO" id="GO:0007018">
    <property type="term" value="P:microtubule-based movement"/>
    <property type="evidence" value="ECO:0007669"/>
    <property type="project" value="InterPro"/>
</dbReference>
<evidence type="ECO:0000256" key="5">
    <source>
        <dbReference type="ARBA" id="ARBA00023054"/>
    </source>
</evidence>
<gene>
    <name evidence="11" type="ORF">CYCCA115_LOCUS11828</name>
</gene>
<dbReference type="GO" id="GO:0003777">
    <property type="term" value="F:microtubule motor activity"/>
    <property type="evidence" value="ECO:0007669"/>
    <property type="project" value="InterPro"/>
</dbReference>
<dbReference type="InterPro" id="IPR001752">
    <property type="entry name" value="Kinesin_motor_dom"/>
</dbReference>
<keyword evidence="2" id="KW-0963">Cytoplasm</keyword>
<feature type="coiled-coil region" evidence="8">
    <location>
        <begin position="367"/>
        <end position="401"/>
    </location>
</feature>
<feature type="compositionally biased region" description="Acidic residues" evidence="9">
    <location>
        <begin position="440"/>
        <end position="453"/>
    </location>
</feature>
<dbReference type="PROSITE" id="PS50067">
    <property type="entry name" value="KINESIN_MOTOR_2"/>
    <property type="match status" value="1"/>
</dbReference>
<dbReference type="PROSITE" id="PS00411">
    <property type="entry name" value="KINESIN_MOTOR_1"/>
    <property type="match status" value="1"/>
</dbReference>
<evidence type="ECO:0000259" key="10">
    <source>
        <dbReference type="PROSITE" id="PS50067"/>
    </source>
</evidence>
<sequence length="766" mass="85818">MTAPSEEGSKKKKEASSEGNVRVVLRVRPMAKYELEKGCKQVVFKVPVADPDSDGPEAVQVNQPDKRFFELDAVLDESFSQQQLYEKSGAYNAISEDLFKGFNCTILAYGQTGAGKTFSMGTAAGQDPEIKEMDGVIPRACMDLFVNIMTKCDGNAQVELSYLEVYNEEIRDLMTADSSGQQLRIRETLNGEIYVRGLTAVAVAGPAEVGKLMEEASGRRVVASTKMNATSSRSHAICVLRIKGVLDDTKFQSKLTLVDLAGSERMAKTGAEGSRAKEGISINKGLFVLGQVVGALAEQRPKYKRKPPFRDSKLTRLLQDSLGGNSRTIMIACCSPADFNTEETVNTLRYATQARNIKNSATANVIKTISQEEAMKLQRENTLLKQEVAELQETIRKLTEDSDVTPEEMNRSMDMIKAEQANHGGSSDRSKHLASIPSQEELEPDGALPEDDDVPIKNMDEVKEETTGNDDRETTSMGIDDVFSKQNDDNVSVLTDRDKKSYSDLEAENNALHLKLRQAQRDVKASVRDSAIELPALKVRVMMLEDELENSHALEAETEELQAELEQARDDRKSALLAARQLSDFMEKQKSVTGFRGDEINKDRMMYFNKRLEERWVNFVVVMLASFKEQMRLLGDYFEMVVRVVESPDILTMIRPTVNAGAGWWGNRNREKQIVEEKELRQRLLSEHIKFFNSRLLEVEDEIENRSESVEGIKDALSVERESIEQDLVAEQLFHDVFSKQGEKLLKHMTELMTGPLFSLPMVPAV</sequence>
<feature type="coiled-coil region" evidence="8">
    <location>
        <begin position="502"/>
        <end position="578"/>
    </location>
</feature>
<comment type="similarity">
    <text evidence="6 7">Belongs to the TRAFAC class myosin-kinesin ATPase superfamily. Kinesin family.</text>
</comment>
<evidence type="ECO:0000256" key="2">
    <source>
        <dbReference type="ARBA" id="ARBA00022490"/>
    </source>
</evidence>
<feature type="binding site" evidence="6">
    <location>
        <begin position="110"/>
        <end position="117"/>
    </location>
    <ligand>
        <name>ATP</name>
        <dbReference type="ChEBI" id="CHEBI:30616"/>
    </ligand>
</feature>
<feature type="domain" description="Kinesin motor" evidence="10">
    <location>
        <begin position="20"/>
        <end position="357"/>
    </location>
</feature>
<keyword evidence="6 7" id="KW-0505">Motor protein</keyword>
<dbReference type="GO" id="GO:0007052">
    <property type="term" value="P:mitotic spindle organization"/>
    <property type="evidence" value="ECO:0007669"/>
    <property type="project" value="TreeGrafter"/>
</dbReference>
<evidence type="ECO:0000256" key="3">
    <source>
        <dbReference type="ARBA" id="ARBA00022741"/>
    </source>
</evidence>
<dbReference type="InterPro" id="IPR019821">
    <property type="entry name" value="Kinesin_motor_CS"/>
</dbReference>
<feature type="compositionally biased region" description="Basic and acidic residues" evidence="9">
    <location>
        <begin position="454"/>
        <end position="474"/>
    </location>
</feature>
<dbReference type="GO" id="GO:0051231">
    <property type="term" value="P:spindle elongation"/>
    <property type="evidence" value="ECO:0007669"/>
    <property type="project" value="TreeGrafter"/>
</dbReference>
<name>A0AAD2FPS7_9STRA</name>
<evidence type="ECO:0000256" key="9">
    <source>
        <dbReference type="SAM" id="MobiDB-lite"/>
    </source>
</evidence>
<dbReference type="InterPro" id="IPR036961">
    <property type="entry name" value="Kinesin_motor_dom_sf"/>
</dbReference>
<evidence type="ECO:0000256" key="4">
    <source>
        <dbReference type="ARBA" id="ARBA00022840"/>
    </source>
</evidence>
<keyword evidence="4 6" id="KW-0067">ATP-binding</keyword>
<protein>
    <recommendedName>
        <fullName evidence="7">Kinesin-like protein</fullName>
    </recommendedName>
</protein>
<keyword evidence="5 8" id="KW-0175">Coiled coil</keyword>
<dbReference type="PRINTS" id="PR00380">
    <property type="entry name" value="KINESINHEAVY"/>
</dbReference>
<dbReference type="InterPro" id="IPR027640">
    <property type="entry name" value="Kinesin-like_fam"/>
</dbReference>
<evidence type="ECO:0000313" key="11">
    <source>
        <dbReference type="EMBL" id="CAJ1948905.1"/>
    </source>
</evidence>
<dbReference type="AlphaFoldDB" id="A0AAD2FPS7"/>
<keyword evidence="12" id="KW-1185">Reference proteome</keyword>
<evidence type="ECO:0000256" key="6">
    <source>
        <dbReference type="PROSITE-ProRule" id="PRU00283"/>
    </source>
</evidence>
<dbReference type="PANTHER" id="PTHR47969:SF15">
    <property type="entry name" value="CHROMOSOME-ASSOCIATED KINESIN KIF4A-RELATED"/>
    <property type="match status" value="1"/>
</dbReference>
<dbReference type="Gene3D" id="3.40.850.10">
    <property type="entry name" value="Kinesin motor domain"/>
    <property type="match status" value="1"/>
</dbReference>
<reference evidence="11" key="1">
    <citation type="submission" date="2023-08" db="EMBL/GenBank/DDBJ databases">
        <authorList>
            <person name="Audoor S."/>
            <person name="Bilcke G."/>
        </authorList>
    </citation>
    <scope>NUCLEOTIDE SEQUENCE</scope>
</reference>
<evidence type="ECO:0000256" key="1">
    <source>
        <dbReference type="ARBA" id="ARBA00004496"/>
    </source>
</evidence>
<dbReference type="SUPFAM" id="SSF52540">
    <property type="entry name" value="P-loop containing nucleoside triphosphate hydrolases"/>
    <property type="match status" value="1"/>
</dbReference>
<dbReference type="PANTHER" id="PTHR47969">
    <property type="entry name" value="CHROMOSOME-ASSOCIATED KINESIN KIF4A-RELATED"/>
    <property type="match status" value="1"/>
</dbReference>
<comment type="caution">
    <text evidence="11">The sequence shown here is derived from an EMBL/GenBank/DDBJ whole genome shotgun (WGS) entry which is preliminary data.</text>
</comment>
<dbReference type="GO" id="GO:0005874">
    <property type="term" value="C:microtubule"/>
    <property type="evidence" value="ECO:0007669"/>
    <property type="project" value="UniProtKB-KW"/>
</dbReference>